<dbReference type="PROSITE" id="PS00905">
    <property type="entry name" value="GTP1_OBG"/>
    <property type="match status" value="1"/>
</dbReference>
<dbReference type="GO" id="GO:0003924">
    <property type="term" value="F:GTPase activity"/>
    <property type="evidence" value="ECO:0007669"/>
    <property type="project" value="UniProtKB-UniRule"/>
</dbReference>
<evidence type="ECO:0000256" key="4">
    <source>
        <dbReference type="ARBA" id="ARBA00022801"/>
    </source>
</evidence>
<dbReference type="PIRSF" id="PIRSF002401">
    <property type="entry name" value="GTP_bd_Obg/CgtA"/>
    <property type="match status" value="1"/>
</dbReference>
<evidence type="ECO:0000313" key="12">
    <source>
        <dbReference type="Proteomes" id="UP000748308"/>
    </source>
</evidence>
<dbReference type="PROSITE" id="PS51710">
    <property type="entry name" value="G_OBG"/>
    <property type="match status" value="1"/>
</dbReference>
<proteinExistence type="inferred from homology"/>
<sequence length="375" mass="39942">MFVDECDIDVCAGNGGHGCVSFRREKYVPRGGPDGGDGGDGGSVRLRVNPHLRTLSHLRHTPAFRGSVGGAGMGKKMYGARGADALVEVPPGTLVCDAETGEWIADAVSAGEEWLLARGGKGGKGNFHFRSSTRRAPRIAEPGTPGERRRLRLTLKLLADVGLVGLPNAGKSTLLARVSNARPKIAGYPFTTLAPVLGIAAVGEDSSLVFADLPGLIEGAHAGKGLGQRFLRHIERTRLLLILIEATDPRPEETHRLLRRELELWSPGLGSRESLICLTKADLLAEQERPCPGGIAGRVPLRISAATGEGIAELLGELDRRVRALERGAAPPGGPDAEAGSHFGERPWPADWRLPQRPGVLLSAGKREEQRGFVR</sequence>
<feature type="region of interest" description="Disordered" evidence="8">
    <location>
        <begin position="126"/>
        <end position="145"/>
    </location>
</feature>
<dbReference type="EMBL" id="VGIY01000013">
    <property type="protein sequence ID" value="MBM3316441.1"/>
    <property type="molecule type" value="Genomic_DNA"/>
</dbReference>
<dbReference type="CDD" id="cd01898">
    <property type="entry name" value="Obg"/>
    <property type="match status" value="1"/>
</dbReference>
<feature type="region of interest" description="Disordered" evidence="8">
    <location>
        <begin position="327"/>
        <end position="354"/>
    </location>
</feature>
<evidence type="ECO:0000256" key="8">
    <source>
        <dbReference type="SAM" id="MobiDB-lite"/>
    </source>
</evidence>
<evidence type="ECO:0000256" key="7">
    <source>
        <dbReference type="HAMAP-Rule" id="MF_01454"/>
    </source>
</evidence>
<feature type="binding site" evidence="7">
    <location>
        <position position="172"/>
    </location>
    <ligand>
        <name>Mg(2+)</name>
        <dbReference type="ChEBI" id="CHEBI:18420"/>
    </ligand>
</feature>
<evidence type="ECO:0000256" key="6">
    <source>
        <dbReference type="ARBA" id="ARBA00023134"/>
    </source>
</evidence>
<comment type="subcellular location">
    <subcellularLocation>
        <location evidence="7">Cytoplasm</location>
    </subcellularLocation>
</comment>
<comment type="similarity">
    <text evidence="1 7">Belongs to the TRAFAC class OBG-HflX-like GTPase superfamily. OBG GTPase family.</text>
</comment>
<dbReference type="InterPro" id="IPR027417">
    <property type="entry name" value="P-loop_NTPase"/>
</dbReference>
<feature type="domain" description="OBG-type G" evidence="9">
    <location>
        <begin position="159"/>
        <end position="323"/>
    </location>
</feature>
<dbReference type="EC" id="3.6.5.-" evidence="7"/>
<dbReference type="HAMAP" id="MF_01454">
    <property type="entry name" value="GTPase_Obg"/>
    <property type="match status" value="1"/>
</dbReference>
<dbReference type="InterPro" id="IPR006169">
    <property type="entry name" value="GTP1_OBG_dom"/>
</dbReference>
<keyword evidence="7" id="KW-0479">Metal-binding</keyword>
<feature type="binding site" evidence="7">
    <location>
        <begin position="212"/>
        <end position="215"/>
    </location>
    <ligand>
        <name>GTP</name>
        <dbReference type="ChEBI" id="CHEBI:37565"/>
    </ligand>
</feature>
<dbReference type="GO" id="GO:0000287">
    <property type="term" value="F:magnesium ion binding"/>
    <property type="evidence" value="ECO:0007669"/>
    <property type="project" value="InterPro"/>
</dbReference>
<dbReference type="GO" id="GO:0042254">
    <property type="term" value="P:ribosome biogenesis"/>
    <property type="evidence" value="ECO:0007669"/>
    <property type="project" value="UniProtKB-UniRule"/>
</dbReference>
<feature type="binding site" evidence="7">
    <location>
        <begin position="190"/>
        <end position="194"/>
    </location>
    <ligand>
        <name>GTP</name>
        <dbReference type="ChEBI" id="CHEBI:37565"/>
    </ligand>
</feature>
<dbReference type="PROSITE" id="PS51883">
    <property type="entry name" value="OBG"/>
    <property type="match status" value="1"/>
</dbReference>
<evidence type="ECO:0000256" key="1">
    <source>
        <dbReference type="ARBA" id="ARBA00007699"/>
    </source>
</evidence>
<dbReference type="NCBIfam" id="NF008955">
    <property type="entry name" value="PRK12297.1"/>
    <property type="match status" value="1"/>
</dbReference>
<dbReference type="InterPro" id="IPR031167">
    <property type="entry name" value="G_OBG"/>
</dbReference>
<dbReference type="FunFam" id="2.70.210.12:FF:000001">
    <property type="entry name" value="GTPase Obg"/>
    <property type="match status" value="1"/>
</dbReference>
<gene>
    <name evidence="11" type="primary">obgE</name>
    <name evidence="7" type="synonym">obg</name>
    <name evidence="11" type="ORF">FJY75_01175</name>
</gene>
<protein>
    <recommendedName>
        <fullName evidence="7">GTPase Obg</fullName>
        <ecNumber evidence="7">3.6.5.-</ecNumber>
    </recommendedName>
    <alternativeName>
        <fullName evidence="7">GTP-binding protein Obg</fullName>
    </alternativeName>
</protein>
<dbReference type="PRINTS" id="PR00326">
    <property type="entry name" value="GTP1OBG"/>
</dbReference>
<evidence type="ECO:0000259" key="9">
    <source>
        <dbReference type="PROSITE" id="PS51710"/>
    </source>
</evidence>
<dbReference type="InterPro" id="IPR045086">
    <property type="entry name" value="OBG_GTPase"/>
</dbReference>
<dbReference type="Proteomes" id="UP000748308">
    <property type="component" value="Unassembled WGS sequence"/>
</dbReference>
<evidence type="ECO:0000259" key="10">
    <source>
        <dbReference type="PROSITE" id="PS51883"/>
    </source>
</evidence>
<organism evidence="11 12">
    <name type="scientific">Eiseniibacteriota bacterium</name>
    <dbReference type="NCBI Taxonomy" id="2212470"/>
    <lineage>
        <taxon>Bacteria</taxon>
        <taxon>Candidatus Eiseniibacteriota</taxon>
    </lineage>
</organism>
<dbReference type="PANTHER" id="PTHR11702:SF31">
    <property type="entry name" value="MITOCHONDRIAL RIBOSOME-ASSOCIATED GTPASE 2"/>
    <property type="match status" value="1"/>
</dbReference>
<dbReference type="SUPFAM" id="SSF52540">
    <property type="entry name" value="P-loop containing nucleoside triphosphate hydrolases"/>
    <property type="match status" value="1"/>
</dbReference>
<dbReference type="GO" id="GO:0005525">
    <property type="term" value="F:GTP binding"/>
    <property type="evidence" value="ECO:0007669"/>
    <property type="project" value="UniProtKB-UniRule"/>
</dbReference>
<dbReference type="Pfam" id="PF01926">
    <property type="entry name" value="MMR_HSR1"/>
    <property type="match status" value="1"/>
</dbReference>
<keyword evidence="4 7" id="KW-0378">Hydrolase</keyword>
<dbReference type="Gene3D" id="2.70.210.12">
    <property type="entry name" value="GTP1/OBG domain"/>
    <property type="match status" value="1"/>
</dbReference>
<evidence type="ECO:0000313" key="11">
    <source>
        <dbReference type="EMBL" id="MBM3316441.1"/>
    </source>
</evidence>
<dbReference type="InterPro" id="IPR006073">
    <property type="entry name" value="GTP-bd"/>
</dbReference>
<keyword evidence="6 7" id="KW-0342">GTP-binding</keyword>
<dbReference type="InterPro" id="IPR006074">
    <property type="entry name" value="GTP1-OBG_CS"/>
</dbReference>
<reference evidence="11" key="1">
    <citation type="submission" date="2019-03" db="EMBL/GenBank/DDBJ databases">
        <title>Lake Tanganyika Metagenome-Assembled Genomes (MAGs).</title>
        <authorList>
            <person name="Tran P."/>
        </authorList>
    </citation>
    <scope>NUCLEOTIDE SEQUENCE</scope>
    <source>
        <strain evidence="11">M_DeepCast_400m_m2_100</strain>
    </source>
</reference>
<name>A0A938BQ23_UNCEI</name>
<keyword evidence="3 7" id="KW-0547">Nucleotide-binding</keyword>
<evidence type="ECO:0000256" key="5">
    <source>
        <dbReference type="ARBA" id="ARBA00022842"/>
    </source>
</evidence>
<feature type="binding site" evidence="7">
    <location>
        <begin position="279"/>
        <end position="282"/>
    </location>
    <ligand>
        <name>GTP</name>
        <dbReference type="ChEBI" id="CHEBI:37565"/>
    </ligand>
</feature>
<comment type="cofactor">
    <cofactor evidence="7">
        <name>Mg(2+)</name>
        <dbReference type="ChEBI" id="CHEBI:18420"/>
    </cofactor>
</comment>
<feature type="binding site" evidence="7">
    <location>
        <position position="192"/>
    </location>
    <ligand>
        <name>Mg(2+)</name>
        <dbReference type="ChEBI" id="CHEBI:18420"/>
    </ligand>
</feature>
<dbReference type="InterPro" id="IPR014100">
    <property type="entry name" value="GTP-bd_Obg/CgtA"/>
</dbReference>
<feature type="binding site" evidence="7">
    <location>
        <begin position="304"/>
        <end position="306"/>
    </location>
    <ligand>
        <name>GTP</name>
        <dbReference type="ChEBI" id="CHEBI:37565"/>
    </ligand>
</feature>
<accession>A0A938BQ23</accession>
<comment type="function">
    <text evidence="7">An essential GTPase which binds GTP, GDP and possibly (p)ppGpp with moderate affinity, with high nucleotide exchange rates and a fairly low GTP hydrolysis rate. Plays a role in control of the cell cycle, stress response, ribosome biogenesis and in those bacteria that undergo differentiation, in morphogenesis control.</text>
</comment>
<dbReference type="Pfam" id="PF01018">
    <property type="entry name" value="GTP1_OBG"/>
    <property type="match status" value="1"/>
</dbReference>
<comment type="caution">
    <text evidence="11">The sequence shown here is derived from an EMBL/GenBank/DDBJ whole genome shotgun (WGS) entry which is preliminary data.</text>
</comment>
<dbReference type="PANTHER" id="PTHR11702">
    <property type="entry name" value="DEVELOPMENTALLY REGULATED GTP-BINDING PROTEIN-RELATED"/>
    <property type="match status" value="1"/>
</dbReference>
<evidence type="ECO:0000256" key="2">
    <source>
        <dbReference type="ARBA" id="ARBA00022490"/>
    </source>
</evidence>
<dbReference type="SUPFAM" id="SSF82051">
    <property type="entry name" value="Obg GTP-binding protein N-terminal domain"/>
    <property type="match status" value="1"/>
</dbReference>
<dbReference type="AlphaFoldDB" id="A0A938BQ23"/>
<evidence type="ECO:0000256" key="3">
    <source>
        <dbReference type="ARBA" id="ARBA00022741"/>
    </source>
</evidence>
<dbReference type="NCBIfam" id="NF008956">
    <property type="entry name" value="PRK12299.1"/>
    <property type="match status" value="1"/>
</dbReference>
<dbReference type="Gene3D" id="3.40.50.300">
    <property type="entry name" value="P-loop containing nucleotide triphosphate hydrolases"/>
    <property type="match status" value="1"/>
</dbReference>
<feature type="binding site" evidence="7">
    <location>
        <begin position="165"/>
        <end position="172"/>
    </location>
    <ligand>
        <name>GTP</name>
        <dbReference type="ChEBI" id="CHEBI:37565"/>
    </ligand>
</feature>
<keyword evidence="5 7" id="KW-0460">Magnesium</keyword>
<dbReference type="NCBIfam" id="TIGR02729">
    <property type="entry name" value="Obg_CgtA"/>
    <property type="match status" value="1"/>
</dbReference>
<dbReference type="InterPro" id="IPR036726">
    <property type="entry name" value="GTP1_OBG_dom_sf"/>
</dbReference>
<feature type="domain" description="Obg" evidence="10">
    <location>
        <begin position="1"/>
        <end position="158"/>
    </location>
</feature>
<dbReference type="GO" id="GO:0005737">
    <property type="term" value="C:cytoplasm"/>
    <property type="evidence" value="ECO:0007669"/>
    <property type="project" value="UniProtKB-SubCell"/>
</dbReference>
<keyword evidence="2 7" id="KW-0963">Cytoplasm</keyword>
<comment type="subunit">
    <text evidence="7">Monomer.</text>
</comment>